<reference evidence="6 7" key="1">
    <citation type="submission" date="2019-07" db="EMBL/GenBank/DDBJ databases">
        <authorList>
            <person name="Kim J.K."/>
            <person name="Cheong H.-M."/>
            <person name="Choi Y."/>
            <person name="Hwang K.J."/>
            <person name="Lee S."/>
            <person name="Choi C."/>
        </authorList>
    </citation>
    <scope>NUCLEOTIDE SEQUENCE [LARGE SCALE GENOMIC DNA]</scope>
    <source>
        <strain evidence="6 7">KS 22</strain>
    </source>
</reference>
<evidence type="ECO:0000256" key="2">
    <source>
        <dbReference type="ARBA" id="ARBA00022729"/>
    </source>
</evidence>
<dbReference type="Pfam" id="PF01547">
    <property type="entry name" value="SBP_bac_1"/>
    <property type="match status" value="1"/>
</dbReference>
<evidence type="ECO:0000313" key="7">
    <source>
        <dbReference type="Proteomes" id="UP000515679"/>
    </source>
</evidence>
<evidence type="ECO:0000256" key="4">
    <source>
        <dbReference type="ARBA" id="ARBA00023139"/>
    </source>
</evidence>
<proteinExistence type="predicted"/>
<dbReference type="Gene3D" id="3.40.190.10">
    <property type="entry name" value="Periplasmic binding protein-like II"/>
    <property type="match status" value="2"/>
</dbReference>
<dbReference type="InterPro" id="IPR006059">
    <property type="entry name" value="SBP"/>
</dbReference>
<keyword evidence="5" id="KW-0449">Lipoprotein</keyword>
<keyword evidence="7" id="KW-1185">Reference proteome</keyword>
<keyword evidence="1" id="KW-1003">Cell membrane</keyword>
<sequence>MIDLYQHKGGNCTMNEVQGTKKNKRLAGGLALTLAMSMILSACSGSDSGSNAKESGGAASAGNGGNEPISISMMYDDNPSYPFNAAWPVLEKFQQLANVKLDIQPTPDADYQNKLKIVLSSGSAPDLVSYVEHPVYMEFAQTGVFLPISDYMDKLPNLKKKLEQYNISEEIDNWTLKDGKLYGLPFMFESAMYNTAPVIRVDLLKKHNLQAPTTMDELYNVLKKLKEADPKSYPMANLNGAFGLINLSGAAWGIGPAYNGFIFNSEKQQFEYAYTSDNYRQYVAFLNRLMKEKLADPEIFTSSTDQWKQKMATGQSVFTYTWISELGQINADGKKNVSPDFELAPLPPIAGPGGVKGPSAQRINFAYVIPATAAQKPNFDKLLEYVNWLYSDEAINLGTWGIQDETFVEKDGKRDFTDAVKSSGMIQKALWNVGASNNNFTTVFTYDWFSKVLNNPLVDSLTAEANAKNWFPSVAKVPKLTPADKEEETMRSTTVHDFFMRSQEQFIYGKSSVETDWDSYVKEINDKGVAKLLEIYNNTLKQ</sequence>
<dbReference type="SUPFAM" id="SSF53850">
    <property type="entry name" value="Periplasmic binding protein-like II"/>
    <property type="match status" value="1"/>
</dbReference>
<evidence type="ECO:0000256" key="3">
    <source>
        <dbReference type="ARBA" id="ARBA00023136"/>
    </source>
</evidence>
<name>A0A7G5BZX8_9BACL</name>
<dbReference type="InterPro" id="IPR050490">
    <property type="entry name" value="Bact_solute-bd_prot1"/>
</dbReference>
<keyword evidence="3" id="KW-0472">Membrane</keyword>
<protein>
    <submittedName>
        <fullName evidence="6">Extracellular solute-binding protein</fullName>
    </submittedName>
</protein>
<gene>
    <name evidence="6" type="ORF">FPL14_15880</name>
</gene>
<dbReference type="PANTHER" id="PTHR43649">
    <property type="entry name" value="ARABINOSE-BINDING PROTEIN-RELATED"/>
    <property type="match status" value="1"/>
</dbReference>
<dbReference type="Proteomes" id="UP000515679">
    <property type="component" value="Chromosome"/>
</dbReference>
<dbReference type="EMBL" id="CP041969">
    <property type="protein sequence ID" value="QMV42512.1"/>
    <property type="molecule type" value="Genomic_DNA"/>
</dbReference>
<dbReference type="PANTHER" id="PTHR43649:SF33">
    <property type="entry name" value="POLYGALACTURONAN_RHAMNOGALACTURONAN-BINDING PROTEIN YTCQ"/>
    <property type="match status" value="1"/>
</dbReference>
<evidence type="ECO:0000313" key="6">
    <source>
        <dbReference type="EMBL" id="QMV42512.1"/>
    </source>
</evidence>
<organism evidence="6 7">
    <name type="scientific">Cohnella cholangitidis</name>
    <dbReference type="NCBI Taxonomy" id="2598458"/>
    <lineage>
        <taxon>Bacteria</taxon>
        <taxon>Bacillati</taxon>
        <taxon>Bacillota</taxon>
        <taxon>Bacilli</taxon>
        <taxon>Bacillales</taxon>
        <taxon>Paenibacillaceae</taxon>
        <taxon>Cohnella</taxon>
    </lineage>
</organism>
<dbReference type="KEGG" id="cchl:FPL14_15880"/>
<evidence type="ECO:0000256" key="1">
    <source>
        <dbReference type="ARBA" id="ARBA00022475"/>
    </source>
</evidence>
<accession>A0A7G5BZX8</accession>
<evidence type="ECO:0000256" key="5">
    <source>
        <dbReference type="ARBA" id="ARBA00023288"/>
    </source>
</evidence>
<dbReference type="AlphaFoldDB" id="A0A7G5BZX8"/>
<keyword evidence="4" id="KW-0564">Palmitate</keyword>
<keyword evidence="2" id="KW-0732">Signal</keyword>